<evidence type="ECO:0000313" key="2">
    <source>
        <dbReference type="EMBL" id="MBA5800439.1"/>
    </source>
</evidence>
<feature type="domain" description="NmrA-like" evidence="1">
    <location>
        <begin position="3"/>
        <end position="272"/>
    </location>
</feature>
<dbReference type="Pfam" id="PF05368">
    <property type="entry name" value="NmrA"/>
    <property type="match status" value="1"/>
</dbReference>
<evidence type="ECO:0000313" key="3">
    <source>
        <dbReference type="EMBL" id="NZD66075.1"/>
    </source>
</evidence>
<dbReference type="RefSeq" id="WP_180697323.1">
    <property type="nucleotide sequence ID" value="NZ_JACCPJ010000015.1"/>
</dbReference>
<evidence type="ECO:0000313" key="5">
    <source>
        <dbReference type="Proteomes" id="UP000539787"/>
    </source>
</evidence>
<evidence type="ECO:0000313" key="4">
    <source>
        <dbReference type="Proteomes" id="UP000532162"/>
    </source>
</evidence>
<name>A0A7Z0UHV0_9HYPH</name>
<gene>
    <name evidence="3" type="ORF">HX900_33995</name>
    <name evidence="2" type="ORF">HX902_02140</name>
</gene>
<protein>
    <submittedName>
        <fullName evidence="3">NAD(P)H-binding protein</fullName>
    </submittedName>
</protein>
<dbReference type="InterPro" id="IPR036291">
    <property type="entry name" value="NAD(P)-bd_dom_sf"/>
</dbReference>
<dbReference type="Proteomes" id="UP000532162">
    <property type="component" value="Unassembled WGS sequence"/>
</dbReference>
<sequence>MFAIIGAAGNVGYSTSKALRDAGVPVRAILHDAAKAARLSEIGCEVAAADLQDSAALASAIGDADAVQVILPLRPQVADPAEDMCRSAESLVAALSQTRTKQVLAISDYGAHVADDIGMPSVFHEFEAGLRGLQSHILILRSAEHMHNWARSIPDAIQSGVLPSFQDPVGMEQPTISARDLGVIAANLLLLPEWEKPLVIIHAEGPRRYSAADVATALSELSGKTVRARPVPRSQWEGIFAKGMPASLADLLIKSNDAKNKGGLVDIEPNAGEVRHGSTELVDALRPFIPKA</sequence>
<dbReference type="SUPFAM" id="SSF51735">
    <property type="entry name" value="NAD(P)-binding Rossmann-fold domains"/>
    <property type="match status" value="1"/>
</dbReference>
<reference evidence="4 5" key="1">
    <citation type="submission" date="2020-07" db="EMBL/GenBank/DDBJ databases">
        <authorList>
            <person name="Sun Q."/>
        </authorList>
    </citation>
    <scope>NUCLEOTIDE SEQUENCE [LARGE SCALE GENOMIC DNA]</scope>
    <source>
        <strain evidence="3 4">WYCCWR 11290</strain>
        <strain evidence="2 5">WYCCWR 11317</strain>
    </source>
</reference>
<dbReference type="Proteomes" id="UP000539787">
    <property type="component" value="Unassembled WGS sequence"/>
</dbReference>
<proteinExistence type="predicted"/>
<dbReference type="InterPro" id="IPR051604">
    <property type="entry name" value="Ergot_Alk_Oxidoreductase"/>
</dbReference>
<dbReference type="Gene3D" id="3.40.50.720">
    <property type="entry name" value="NAD(P)-binding Rossmann-like Domain"/>
    <property type="match status" value="1"/>
</dbReference>
<dbReference type="Gene3D" id="3.90.25.10">
    <property type="entry name" value="UDP-galactose 4-epimerase, domain 1"/>
    <property type="match status" value="1"/>
</dbReference>
<dbReference type="InterPro" id="IPR008030">
    <property type="entry name" value="NmrA-like"/>
</dbReference>
<comment type="caution">
    <text evidence="3">The sequence shown here is derived from an EMBL/GenBank/DDBJ whole genome shotgun (WGS) entry which is preliminary data.</text>
</comment>
<dbReference type="PANTHER" id="PTHR43162">
    <property type="match status" value="1"/>
</dbReference>
<evidence type="ECO:0000259" key="1">
    <source>
        <dbReference type="Pfam" id="PF05368"/>
    </source>
</evidence>
<dbReference type="PANTHER" id="PTHR43162:SF1">
    <property type="entry name" value="PRESTALK A DIFFERENTIATION PROTEIN A"/>
    <property type="match status" value="1"/>
</dbReference>
<accession>A0A7Z0UHV0</accession>
<dbReference type="EMBL" id="JACCPJ010000015">
    <property type="protein sequence ID" value="NZD66075.1"/>
    <property type="molecule type" value="Genomic_DNA"/>
</dbReference>
<organism evidence="3 4">
    <name type="scientific">Rhizobium changzhiense</name>
    <dbReference type="NCBI Taxonomy" id="2692317"/>
    <lineage>
        <taxon>Bacteria</taxon>
        <taxon>Pseudomonadati</taxon>
        <taxon>Pseudomonadota</taxon>
        <taxon>Alphaproteobacteria</taxon>
        <taxon>Hyphomicrobiales</taxon>
        <taxon>Rhizobiaceae</taxon>
        <taxon>Rhizobium/Agrobacterium group</taxon>
        <taxon>Rhizobium</taxon>
    </lineage>
</organism>
<dbReference type="AlphaFoldDB" id="A0A7Z0UHV0"/>
<keyword evidence="5" id="KW-1185">Reference proteome</keyword>
<dbReference type="EMBL" id="JACGBJ010000001">
    <property type="protein sequence ID" value="MBA5800439.1"/>
    <property type="molecule type" value="Genomic_DNA"/>
</dbReference>